<dbReference type="CDD" id="cd11065">
    <property type="entry name" value="CYP64-like"/>
    <property type="match status" value="1"/>
</dbReference>
<dbReference type="EMBL" id="ML737636">
    <property type="protein sequence ID" value="KAE8365137.1"/>
    <property type="molecule type" value="Genomic_DNA"/>
</dbReference>
<dbReference type="InterPro" id="IPR017972">
    <property type="entry name" value="Cyt_P450_CS"/>
</dbReference>
<evidence type="ECO:0000256" key="2">
    <source>
        <dbReference type="ARBA" id="ARBA00010617"/>
    </source>
</evidence>
<sequence length="554" mass="62534">MYVQMPPCFFFDSSPRNFCVDAEQEMSFMILGLTIGVIALYFLRSFLVKAKSLAPLPPGPRPKPIIGNLWDLPSQGTRDWLHWLKHKDLYGPISSVTVFGQTIIILNEARLAYELLEKRSAIHSSRPPCTFAHMAGWGDITTVLEYSDRLRASRKVAHQQIGSNKSIARFSHIQDAEVCRYLSRVLRDPENWLEHIKKETGAVILKITYGYTIEPHARDHLVDLANDAVEKFSLSMIPGAWLVDSIPILKHLPSWAPGGGCTRAAEGIQTIAKDLGEVPYAFTTQQMAQGCNEPSIISYYLKSENIQPGSEEEHIVKWATATLYAGGADTTVSTMMGFFMTMALYPHVQRKAQEEIDRVIGTSRLPGFKDREDIPYIDAVLKEALRWHPVVPMGVAHMAMEDDMLEGYHIPKGATILTNIWAFTHDPNEYHDPMTFKPERFLSDNGHTPERDPHLISFGFGRRICPGRNLADSNLWLTIARTLAVFNITKPIRDGKEVDIQPEFQASLISHPKPFEVDIKPRSASHEELIRAGEKQHPWEKSHAEELRRAIAVP</sequence>
<comment type="similarity">
    <text evidence="2 9">Belongs to the cytochrome P450 family.</text>
</comment>
<dbReference type="RefSeq" id="XP_031928218.1">
    <property type="nucleotide sequence ID" value="XM_032066738.1"/>
</dbReference>
<name>A0A5N7A5K3_9EURO</name>
<dbReference type="OrthoDB" id="2789670at2759"/>
<gene>
    <name evidence="11" type="ORF">BDV27DRAFT_127323</name>
</gene>
<feature type="binding site" description="axial binding residue" evidence="8">
    <location>
        <position position="465"/>
    </location>
    <ligand>
        <name>heme</name>
        <dbReference type="ChEBI" id="CHEBI:30413"/>
    </ligand>
    <ligandPart>
        <name>Fe</name>
        <dbReference type="ChEBI" id="CHEBI:18248"/>
    </ligandPart>
</feature>
<keyword evidence="3 8" id="KW-0349">Heme</keyword>
<dbReference type="PANTHER" id="PTHR46300:SF7">
    <property type="entry name" value="P450, PUTATIVE (EUROFUNG)-RELATED"/>
    <property type="match status" value="1"/>
</dbReference>
<reference evidence="11 12" key="1">
    <citation type="submission" date="2019-04" db="EMBL/GenBank/DDBJ databases">
        <title>Friends and foes A comparative genomics studyof 23 Aspergillus species from section Flavi.</title>
        <authorList>
            <consortium name="DOE Joint Genome Institute"/>
            <person name="Kjaerbolling I."/>
            <person name="Vesth T."/>
            <person name="Frisvad J.C."/>
            <person name="Nybo J.L."/>
            <person name="Theobald S."/>
            <person name="Kildgaard S."/>
            <person name="Isbrandt T."/>
            <person name="Kuo A."/>
            <person name="Sato A."/>
            <person name="Lyhne E.K."/>
            <person name="Kogle M.E."/>
            <person name="Wiebenga A."/>
            <person name="Kun R.S."/>
            <person name="Lubbers R.J."/>
            <person name="Makela M.R."/>
            <person name="Barry K."/>
            <person name="Chovatia M."/>
            <person name="Clum A."/>
            <person name="Daum C."/>
            <person name="Haridas S."/>
            <person name="He G."/>
            <person name="LaButti K."/>
            <person name="Lipzen A."/>
            <person name="Mondo S."/>
            <person name="Riley R."/>
            <person name="Salamov A."/>
            <person name="Simmons B.A."/>
            <person name="Magnuson J.K."/>
            <person name="Henrissat B."/>
            <person name="Mortensen U.H."/>
            <person name="Larsen T.O."/>
            <person name="Devries R.P."/>
            <person name="Grigoriev I.V."/>
            <person name="Machida M."/>
            <person name="Baker S.E."/>
            <person name="Andersen M.R."/>
        </authorList>
    </citation>
    <scope>NUCLEOTIDE SEQUENCE [LARGE SCALE GENOMIC DNA]</scope>
    <source>
        <strain evidence="11 12">CBS 763.97</strain>
    </source>
</reference>
<evidence type="ECO:0000256" key="1">
    <source>
        <dbReference type="ARBA" id="ARBA00001971"/>
    </source>
</evidence>
<proteinExistence type="inferred from homology"/>
<evidence type="ECO:0000256" key="3">
    <source>
        <dbReference type="ARBA" id="ARBA00022617"/>
    </source>
</evidence>
<dbReference type="InterPro" id="IPR036396">
    <property type="entry name" value="Cyt_P450_sf"/>
</dbReference>
<evidence type="ECO:0000256" key="4">
    <source>
        <dbReference type="ARBA" id="ARBA00022723"/>
    </source>
</evidence>
<keyword evidence="4 8" id="KW-0479">Metal-binding</keyword>
<evidence type="ECO:0000256" key="5">
    <source>
        <dbReference type="ARBA" id="ARBA00023002"/>
    </source>
</evidence>
<dbReference type="PRINTS" id="PR00463">
    <property type="entry name" value="EP450I"/>
</dbReference>
<protein>
    <submittedName>
        <fullName evidence="11">Cytochrome P450</fullName>
    </submittedName>
</protein>
<evidence type="ECO:0000256" key="10">
    <source>
        <dbReference type="SAM" id="Phobius"/>
    </source>
</evidence>
<keyword evidence="10" id="KW-1133">Transmembrane helix</keyword>
<evidence type="ECO:0000313" key="12">
    <source>
        <dbReference type="Proteomes" id="UP000326268"/>
    </source>
</evidence>
<dbReference type="GO" id="GO:0004497">
    <property type="term" value="F:monooxygenase activity"/>
    <property type="evidence" value="ECO:0007669"/>
    <property type="project" value="UniProtKB-KW"/>
</dbReference>
<comment type="cofactor">
    <cofactor evidence="1 8">
        <name>heme</name>
        <dbReference type="ChEBI" id="CHEBI:30413"/>
    </cofactor>
</comment>
<dbReference type="SUPFAM" id="SSF48264">
    <property type="entry name" value="Cytochrome P450"/>
    <property type="match status" value="1"/>
</dbReference>
<organism evidence="11 12">
    <name type="scientific">Aspergillus caelatus</name>
    <dbReference type="NCBI Taxonomy" id="61420"/>
    <lineage>
        <taxon>Eukaryota</taxon>
        <taxon>Fungi</taxon>
        <taxon>Dikarya</taxon>
        <taxon>Ascomycota</taxon>
        <taxon>Pezizomycotina</taxon>
        <taxon>Eurotiomycetes</taxon>
        <taxon>Eurotiomycetidae</taxon>
        <taxon>Eurotiales</taxon>
        <taxon>Aspergillaceae</taxon>
        <taxon>Aspergillus</taxon>
        <taxon>Aspergillus subgen. Circumdati</taxon>
    </lineage>
</organism>
<evidence type="ECO:0000256" key="7">
    <source>
        <dbReference type="ARBA" id="ARBA00023033"/>
    </source>
</evidence>
<dbReference type="InterPro" id="IPR002401">
    <property type="entry name" value="Cyt_P450_E_grp-I"/>
</dbReference>
<evidence type="ECO:0000256" key="6">
    <source>
        <dbReference type="ARBA" id="ARBA00023004"/>
    </source>
</evidence>
<dbReference type="Proteomes" id="UP000326268">
    <property type="component" value="Unassembled WGS sequence"/>
</dbReference>
<keyword evidence="6 8" id="KW-0408">Iron</keyword>
<dbReference type="AlphaFoldDB" id="A0A5N7A5K3"/>
<dbReference type="GO" id="GO:0005506">
    <property type="term" value="F:iron ion binding"/>
    <property type="evidence" value="ECO:0007669"/>
    <property type="project" value="InterPro"/>
</dbReference>
<dbReference type="GO" id="GO:0020037">
    <property type="term" value="F:heme binding"/>
    <property type="evidence" value="ECO:0007669"/>
    <property type="project" value="InterPro"/>
</dbReference>
<dbReference type="Gene3D" id="1.10.630.10">
    <property type="entry name" value="Cytochrome P450"/>
    <property type="match status" value="1"/>
</dbReference>
<dbReference type="PRINTS" id="PR00385">
    <property type="entry name" value="P450"/>
</dbReference>
<dbReference type="PANTHER" id="PTHR46300">
    <property type="entry name" value="P450, PUTATIVE (EUROFUNG)-RELATED-RELATED"/>
    <property type="match status" value="1"/>
</dbReference>
<evidence type="ECO:0000313" key="11">
    <source>
        <dbReference type="EMBL" id="KAE8365137.1"/>
    </source>
</evidence>
<dbReference type="GeneID" id="43651184"/>
<dbReference type="PROSITE" id="PS00086">
    <property type="entry name" value="CYTOCHROME_P450"/>
    <property type="match status" value="1"/>
</dbReference>
<keyword evidence="7 9" id="KW-0503">Monooxygenase</keyword>
<feature type="transmembrane region" description="Helical" evidence="10">
    <location>
        <begin position="26"/>
        <end position="43"/>
    </location>
</feature>
<dbReference type="GO" id="GO:0016705">
    <property type="term" value="F:oxidoreductase activity, acting on paired donors, with incorporation or reduction of molecular oxygen"/>
    <property type="evidence" value="ECO:0007669"/>
    <property type="project" value="InterPro"/>
</dbReference>
<keyword evidence="10" id="KW-0472">Membrane</keyword>
<keyword evidence="5 9" id="KW-0560">Oxidoreductase</keyword>
<keyword evidence="10" id="KW-0812">Transmembrane</keyword>
<keyword evidence="12" id="KW-1185">Reference proteome</keyword>
<dbReference type="Pfam" id="PF00067">
    <property type="entry name" value="p450"/>
    <property type="match status" value="1"/>
</dbReference>
<evidence type="ECO:0000256" key="8">
    <source>
        <dbReference type="PIRSR" id="PIRSR602401-1"/>
    </source>
</evidence>
<dbReference type="InterPro" id="IPR001128">
    <property type="entry name" value="Cyt_P450"/>
</dbReference>
<evidence type="ECO:0000256" key="9">
    <source>
        <dbReference type="RuleBase" id="RU000461"/>
    </source>
</evidence>
<dbReference type="InterPro" id="IPR050364">
    <property type="entry name" value="Cytochrome_P450_fung"/>
</dbReference>
<accession>A0A5N7A5K3</accession>